<sequence>MGIGSFVGLNPAIAHSSVNLSQPLLLAQSPKGIEELPLQVGSRGETVQALQTRLKKLGYYEGDTDGVYGDTTRLAVIEFQESIDLNADGVVGLTTWTKLQAAAAEVPEPDNSPAEVENAQEDNQNAEKAQSNSKRKQLLWILAGLSGTLVVFGGGLFFLIKVLDSPKKGQASAKAEDSPPSSPPEEPEPPMVISSNNRLDSSPAESVDTPIPPSESYTNGYNPSALSVTDSPSIKPPSHVEPSTNAALTKPKHRLAKKNGVNQLIKDLQDSNPAKRRKAIWELAQRGDSRAVQPLVNLMLESDSQQRSLIVEALSQIGMKTLKPMNRALALSLQDDNPQVRKNAIRDVTLMYELVAQISQLLSYALDDPEADVQETARWALSQLERIRTPATVNSLPPSHSPLSFSENQLKEPPMFE</sequence>
<dbReference type="InterPro" id="IPR036366">
    <property type="entry name" value="PGBDSf"/>
</dbReference>
<feature type="region of interest" description="Disordered" evidence="3">
    <location>
        <begin position="170"/>
        <end position="247"/>
    </location>
</feature>
<dbReference type="Gene3D" id="1.25.10.10">
    <property type="entry name" value="Leucine-rich Repeat Variant"/>
    <property type="match status" value="1"/>
</dbReference>
<protein>
    <submittedName>
        <fullName evidence="6">Putative peptidoglycan binding domain protein</fullName>
    </submittedName>
</protein>
<feature type="compositionally biased region" description="Polar residues" evidence="3">
    <location>
        <begin position="193"/>
        <end position="204"/>
    </location>
</feature>
<evidence type="ECO:0000256" key="2">
    <source>
        <dbReference type="ARBA" id="ARBA00022738"/>
    </source>
</evidence>
<dbReference type="SUPFAM" id="SSF48371">
    <property type="entry name" value="ARM repeat"/>
    <property type="match status" value="1"/>
</dbReference>
<dbReference type="GO" id="GO:0030089">
    <property type="term" value="C:phycobilisome"/>
    <property type="evidence" value="ECO:0007669"/>
    <property type="project" value="UniProtKB-KW"/>
</dbReference>
<dbReference type="Pfam" id="PF01471">
    <property type="entry name" value="PG_binding_1"/>
    <property type="match status" value="1"/>
</dbReference>
<feature type="transmembrane region" description="Helical" evidence="4">
    <location>
        <begin position="138"/>
        <end position="160"/>
    </location>
</feature>
<evidence type="ECO:0000259" key="5">
    <source>
        <dbReference type="Pfam" id="PF01471"/>
    </source>
</evidence>
<accession>B4VSF1</accession>
<gene>
    <name evidence="6" type="ORF">MC7420_2176</name>
</gene>
<dbReference type="InterPro" id="IPR036365">
    <property type="entry name" value="PGBD-like_sf"/>
</dbReference>
<keyword evidence="2" id="KW-0605">Phycobilisome</keyword>
<dbReference type="HOGENOM" id="CLU_042015_0_0_3"/>
<feature type="domain" description="Peptidoglycan binding-like" evidence="5">
    <location>
        <begin position="43"/>
        <end position="99"/>
    </location>
</feature>
<dbReference type="SUPFAM" id="SSF47090">
    <property type="entry name" value="PGBD-like"/>
    <property type="match status" value="1"/>
</dbReference>
<reference evidence="6 7" key="1">
    <citation type="submission" date="2008-07" db="EMBL/GenBank/DDBJ databases">
        <authorList>
            <person name="Tandeau de Marsac N."/>
            <person name="Ferriera S."/>
            <person name="Johnson J."/>
            <person name="Kravitz S."/>
            <person name="Beeson K."/>
            <person name="Sutton G."/>
            <person name="Rogers Y.-H."/>
            <person name="Friedman R."/>
            <person name="Frazier M."/>
            <person name="Venter J.C."/>
        </authorList>
    </citation>
    <scope>NUCLEOTIDE SEQUENCE [LARGE SCALE GENOMIC DNA]</scope>
    <source>
        <strain evidence="6 7">PCC 7420</strain>
    </source>
</reference>
<feature type="region of interest" description="Disordered" evidence="3">
    <location>
        <begin position="392"/>
        <end position="417"/>
    </location>
</feature>
<dbReference type="InterPro" id="IPR002477">
    <property type="entry name" value="Peptidoglycan-bd-like"/>
</dbReference>
<keyword evidence="1" id="KW-0042">Antenna complex</keyword>
<keyword evidence="7" id="KW-1185">Reference proteome</keyword>
<evidence type="ECO:0000256" key="3">
    <source>
        <dbReference type="SAM" id="MobiDB-lite"/>
    </source>
</evidence>
<feature type="compositionally biased region" description="Low complexity" evidence="3">
    <location>
        <begin position="395"/>
        <end position="406"/>
    </location>
</feature>
<organism evidence="6 7">
    <name type="scientific">Coleofasciculus chthonoplastes PCC 7420</name>
    <dbReference type="NCBI Taxonomy" id="118168"/>
    <lineage>
        <taxon>Bacteria</taxon>
        <taxon>Bacillati</taxon>
        <taxon>Cyanobacteriota</taxon>
        <taxon>Cyanophyceae</taxon>
        <taxon>Coleofasciculales</taxon>
        <taxon>Coleofasciculaceae</taxon>
        <taxon>Coleofasciculus</taxon>
    </lineage>
</organism>
<evidence type="ECO:0000313" key="7">
    <source>
        <dbReference type="Proteomes" id="UP000003835"/>
    </source>
</evidence>
<dbReference type="eggNOG" id="COG3409">
    <property type="taxonomic scope" value="Bacteria"/>
</dbReference>
<dbReference type="eggNOG" id="COG1413">
    <property type="taxonomic scope" value="Bacteria"/>
</dbReference>
<keyword evidence="4" id="KW-0472">Membrane</keyword>
<dbReference type="Pfam" id="PF13646">
    <property type="entry name" value="HEAT_2"/>
    <property type="match status" value="1"/>
</dbReference>
<feature type="compositionally biased region" description="Polar residues" evidence="3">
    <location>
        <begin position="121"/>
        <end position="131"/>
    </location>
</feature>
<dbReference type="EMBL" id="DS989850">
    <property type="protein sequence ID" value="EDX75172.1"/>
    <property type="molecule type" value="Genomic_DNA"/>
</dbReference>
<dbReference type="Gene3D" id="1.10.101.10">
    <property type="entry name" value="PGBD-like superfamily/PGBD"/>
    <property type="match status" value="1"/>
</dbReference>
<feature type="compositionally biased region" description="Polar residues" evidence="3">
    <location>
        <begin position="215"/>
        <end position="232"/>
    </location>
</feature>
<keyword evidence="4" id="KW-0812">Transmembrane</keyword>
<proteinExistence type="predicted"/>
<feature type="region of interest" description="Disordered" evidence="3">
    <location>
        <begin position="102"/>
        <end position="131"/>
    </location>
</feature>
<dbReference type="PANTHER" id="PTHR12697">
    <property type="entry name" value="PBS LYASE HEAT-LIKE PROTEIN"/>
    <property type="match status" value="1"/>
</dbReference>
<keyword evidence="4" id="KW-1133">Transmembrane helix</keyword>
<evidence type="ECO:0000256" key="1">
    <source>
        <dbReference type="ARBA" id="ARBA00022549"/>
    </source>
</evidence>
<evidence type="ECO:0000313" key="6">
    <source>
        <dbReference type="EMBL" id="EDX75172.1"/>
    </source>
</evidence>
<evidence type="ECO:0000256" key="4">
    <source>
        <dbReference type="SAM" id="Phobius"/>
    </source>
</evidence>
<dbReference type="InterPro" id="IPR016024">
    <property type="entry name" value="ARM-type_fold"/>
</dbReference>
<dbReference type="Proteomes" id="UP000003835">
    <property type="component" value="Unassembled WGS sequence"/>
</dbReference>
<dbReference type="AlphaFoldDB" id="B4VSF1"/>
<dbReference type="GO" id="GO:0016491">
    <property type="term" value="F:oxidoreductase activity"/>
    <property type="evidence" value="ECO:0007669"/>
    <property type="project" value="TreeGrafter"/>
</dbReference>
<dbReference type="InterPro" id="IPR011989">
    <property type="entry name" value="ARM-like"/>
</dbReference>
<dbReference type="STRING" id="118168.MC7420_2176"/>
<name>B4VSF1_9CYAN</name>
<dbReference type="PANTHER" id="PTHR12697:SF5">
    <property type="entry name" value="DEOXYHYPUSINE HYDROXYLASE"/>
    <property type="match status" value="1"/>
</dbReference>